<reference evidence="8" key="1">
    <citation type="submission" date="2019-11" db="EMBL/GenBank/DDBJ databases">
        <title>Genome sequence of Heliorestis convoluta strain HH, an alkaliphilic and minimalistic phototrophic bacterium from a soda lake in Egypt.</title>
        <authorList>
            <person name="Dewey E.D."/>
            <person name="Stokes L.M."/>
            <person name="Burchell B.M."/>
            <person name="Shaffer K.N."/>
            <person name="Huntington A.M."/>
            <person name="Baker J.M."/>
            <person name="Nadendla S."/>
            <person name="Giglio M.G."/>
            <person name="Touchman J.W."/>
            <person name="Blankenship R.E."/>
            <person name="Madigan M.T."/>
            <person name="Sattley W.M."/>
        </authorList>
    </citation>
    <scope>NUCLEOTIDE SEQUENCE [LARGE SCALE GENOMIC DNA]</scope>
    <source>
        <strain evidence="8">HH</strain>
    </source>
</reference>
<evidence type="ECO:0000259" key="5">
    <source>
        <dbReference type="PROSITE" id="PS50111"/>
    </source>
</evidence>
<evidence type="ECO:0000313" key="7">
    <source>
        <dbReference type="EMBL" id="QGG46651.1"/>
    </source>
</evidence>
<feature type="transmembrane region" description="Helical" evidence="4">
    <location>
        <begin position="9"/>
        <end position="30"/>
    </location>
</feature>
<dbReference type="Pfam" id="PF00015">
    <property type="entry name" value="MCPsignal"/>
    <property type="match status" value="1"/>
</dbReference>
<keyword evidence="4" id="KW-0812">Transmembrane</keyword>
<evidence type="ECO:0000256" key="4">
    <source>
        <dbReference type="SAM" id="Phobius"/>
    </source>
</evidence>
<dbReference type="PANTHER" id="PTHR32089">
    <property type="entry name" value="METHYL-ACCEPTING CHEMOTAXIS PROTEIN MCPB"/>
    <property type="match status" value="1"/>
</dbReference>
<proteinExistence type="inferred from homology"/>
<dbReference type="KEGG" id="hcv:FTV88_0472"/>
<dbReference type="AlphaFoldDB" id="A0A5Q2MXR7"/>
<organism evidence="7 8">
    <name type="scientific">Heliorestis convoluta</name>
    <dbReference type="NCBI Taxonomy" id="356322"/>
    <lineage>
        <taxon>Bacteria</taxon>
        <taxon>Bacillati</taxon>
        <taxon>Bacillota</taxon>
        <taxon>Clostridia</taxon>
        <taxon>Eubacteriales</taxon>
        <taxon>Heliobacteriaceae</taxon>
        <taxon>Heliorestis</taxon>
    </lineage>
</organism>
<dbReference type="Gene3D" id="3.30.450.20">
    <property type="entry name" value="PAS domain"/>
    <property type="match status" value="1"/>
</dbReference>
<dbReference type="GO" id="GO:0016020">
    <property type="term" value="C:membrane"/>
    <property type="evidence" value="ECO:0007669"/>
    <property type="project" value="InterPro"/>
</dbReference>
<sequence>MLRSIQTKIIVAIASCVTLIAVLIGSIAIFKSMDVIYAEAEEKMYYLTAYHSRTIDDIFKEAESSANDLTNMTLVNLSMPQLMDADYLTSRLGLLDGMIREISMNTEGLRNAYVYFAPDHTPGSMVHGIGYTRIDNQLTVLNFTEERNFDASFFANDLPAIDRKGLWSDSFVDKYSGQEVIQFIRPIYVDYKLVALAGIEIDFQIIRQHVLGIHVYETGDAFMLNKNLDFLVSENFTLDHNFATIADGYFQFVCDTFLSETVGMVEWHFDSIDKIASFEHLSNGAILVITTPKNEVFSGLNSLTYFLLFITVGGIVVSIVVAFLVGKRISSPIVKVTAMIDRMAQLDLKEDQEIEDIGNRKDEVGTIARAILTTQKQLKMMTRQLRGLSDGVEKNASVINQLLQQMKEQTSETASTTLELSAVMQESAAATEEVTATIQTMEHSIHVMQDQVREGSNLSSEIRKKAEVMQQQTQQATTEARQIHSTVKKKVEEAMVEAQKVSQINQLTGAILEITNQTNLLALNAAIEAARAGEAGKGFAVVADEIRKLAEESSETATDIQRIVDLVNASVKELSTSSGQLLKFMDEKVFADYQRLIEVSEQYNQDSNKTNLLMEDFNKTVEEIDQSIHNISQAMNEIAQTSGNGTASIEKIADKSNEITLAIGVIAGKTEQNVRSVDDLQDLLKQFKN</sequence>
<dbReference type="Gene3D" id="1.10.287.950">
    <property type="entry name" value="Methyl-accepting chemotaxis protein"/>
    <property type="match status" value="1"/>
</dbReference>
<dbReference type="CDD" id="cd06225">
    <property type="entry name" value="HAMP"/>
    <property type="match status" value="1"/>
</dbReference>
<keyword evidence="1 3" id="KW-0807">Transducer</keyword>
<dbReference type="OrthoDB" id="5449717at2"/>
<dbReference type="SMART" id="SM00283">
    <property type="entry name" value="MA"/>
    <property type="match status" value="1"/>
</dbReference>
<feature type="transmembrane region" description="Helical" evidence="4">
    <location>
        <begin position="303"/>
        <end position="325"/>
    </location>
</feature>
<dbReference type="SMART" id="SM00304">
    <property type="entry name" value="HAMP"/>
    <property type="match status" value="1"/>
</dbReference>
<dbReference type="PANTHER" id="PTHR32089:SF112">
    <property type="entry name" value="LYSOZYME-LIKE PROTEIN-RELATED"/>
    <property type="match status" value="1"/>
</dbReference>
<protein>
    <submittedName>
        <fullName evidence="7">Methyl-accepting chemotaxis protein</fullName>
    </submittedName>
</protein>
<keyword evidence="8" id="KW-1185">Reference proteome</keyword>
<gene>
    <name evidence="7" type="ORF">FTV88_0472</name>
</gene>
<evidence type="ECO:0000256" key="1">
    <source>
        <dbReference type="ARBA" id="ARBA00023224"/>
    </source>
</evidence>
<dbReference type="SUPFAM" id="SSF58104">
    <property type="entry name" value="Methyl-accepting chemotaxis protein (MCP) signaling domain"/>
    <property type="match status" value="1"/>
</dbReference>
<evidence type="ECO:0000313" key="8">
    <source>
        <dbReference type="Proteomes" id="UP000366051"/>
    </source>
</evidence>
<comment type="similarity">
    <text evidence="2">Belongs to the methyl-accepting chemotaxis (MCP) protein family.</text>
</comment>
<dbReference type="InterPro" id="IPR004089">
    <property type="entry name" value="MCPsignal_dom"/>
</dbReference>
<name>A0A5Q2MXR7_9FIRM</name>
<accession>A0A5Q2MXR7</accession>
<dbReference type="InterPro" id="IPR003660">
    <property type="entry name" value="HAMP_dom"/>
</dbReference>
<evidence type="ECO:0000259" key="6">
    <source>
        <dbReference type="PROSITE" id="PS50885"/>
    </source>
</evidence>
<evidence type="ECO:0000256" key="3">
    <source>
        <dbReference type="PROSITE-ProRule" id="PRU00284"/>
    </source>
</evidence>
<dbReference type="PROSITE" id="PS50111">
    <property type="entry name" value="CHEMOTAXIS_TRANSDUC_2"/>
    <property type="match status" value="1"/>
</dbReference>
<evidence type="ECO:0000256" key="2">
    <source>
        <dbReference type="ARBA" id="ARBA00029447"/>
    </source>
</evidence>
<feature type="domain" description="Methyl-accepting transducer" evidence="5">
    <location>
        <begin position="402"/>
        <end position="653"/>
    </location>
</feature>
<dbReference type="Gene3D" id="1.10.8.500">
    <property type="entry name" value="HAMP domain in histidine kinase"/>
    <property type="match status" value="1"/>
</dbReference>
<dbReference type="EMBL" id="CP045875">
    <property type="protein sequence ID" value="QGG46651.1"/>
    <property type="molecule type" value="Genomic_DNA"/>
</dbReference>
<dbReference type="PROSITE" id="PS50885">
    <property type="entry name" value="HAMP"/>
    <property type="match status" value="1"/>
</dbReference>
<feature type="domain" description="HAMP" evidence="6">
    <location>
        <begin position="327"/>
        <end position="383"/>
    </location>
</feature>
<dbReference type="Proteomes" id="UP000366051">
    <property type="component" value="Chromosome"/>
</dbReference>
<keyword evidence="4" id="KW-1133">Transmembrane helix</keyword>
<keyword evidence="4" id="KW-0472">Membrane</keyword>
<dbReference type="RefSeq" id="WP_153724179.1">
    <property type="nucleotide sequence ID" value="NZ_CP045875.1"/>
</dbReference>
<dbReference type="GO" id="GO:0007165">
    <property type="term" value="P:signal transduction"/>
    <property type="evidence" value="ECO:0007669"/>
    <property type="project" value="UniProtKB-KW"/>
</dbReference>